<dbReference type="Proteomes" id="UP001209570">
    <property type="component" value="Unassembled WGS sequence"/>
</dbReference>
<accession>A0AAD5Q1J7</accession>
<reference evidence="1" key="1">
    <citation type="submission" date="2021-12" db="EMBL/GenBank/DDBJ databases">
        <title>Prjna785345.</title>
        <authorList>
            <person name="Rujirawat T."/>
            <person name="Krajaejun T."/>
        </authorList>
    </citation>
    <scope>NUCLEOTIDE SEQUENCE</scope>
    <source>
        <strain evidence="1">Pi057C3</strain>
    </source>
</reference>
<dbReference type="EMBL" id="JAKCXM010000841">
    <property type="protein sequence ID" value="KAJ0391783.1"/>
    <property type="molecule type" value="Genomic_DNA"/>
</dbReference>
<keyword evidence="2" id="KW-1185">Reference proteome</keyword>
<gene>
    <name evidence="1" type="ORF">P43SY_002897</name>
</gene>
<protein>
    <submittedName>
        <fullName evidence="1">Uncharacterized protein</fullName>
    </submittedName>
</protein>
<evidence type="ECO:0000313" key="2">
    <source>
        <dbReference type="Proteomes" id="UP001209570"/>
    </source>
</evidence>
<proteinExistence type="predicted"/>
<organism evidence="1 2">
    <name type="scientific">Pythium insidiosum</name>
    <name type="common">Pythiosis disease agent</name>
    <dbReference type="NCBI Taxonomy" id="114742"/>
    <lineage>
        <taxon>Eukaryota</taxon>
        <taxon>Sar</taxon>
        <taxon>Stramenopiles</taxon>
        <taxon>Oomycota</taxon>
        <taxon>Peronosporomycetes</taxon>
        <taxon>Pythiales</taxon>
        <taxon>Pythiaceae</taxon>
        <taxon>Pythium</taxon>
    </lineage>
</organism>
<comment type="caution">
    <text evidence="1">The sequence shown here is derived from an EMBL/GenBank/DDBJ whole genome shotgun (WGS) entry which is preliminary data.</text>
</comment>
<sequence>MVQWLSTKYAQVVDAQGHLQLPLPKEAMLGFFGHLSGPAHECDINSIHADDAESPSLSVSCVTGYKSALVDLYRTHEVELDSALNEELKSVLDGYEKTINGPKQRGLMEVNDGKRHLKSNGYDLLAHELFTQTRDAKGQSWATIVFAWSYFVLMWNLMSRSDSVDKIMLQHIDWAEDALIVEEQGHKGDQTGADKFGKHVYANPYEPSKFLPPHFGPEIGHELTNAFWQGTLIVRPLNKKTIGRRSSSSTALNAFPASGDTFGDNLLKLWTQFGSFVKGRAVRTDSGWWGVEPAQMSDQPRLARFK</sequence>
<dbReference type="AlphaFoldDB" id="A0AAD5Q1J7"/>
<evidence type="ECO:0000313" key="1">
    <source>
        <dbReference type="EMBL" id="KAJ0391783.1"/>
    </source>
</evidence>
<name>A0AAD5Q1J7_PYTIN</name>